<sequence>MVRPQIEKNLCLKCKGSRLLCGKRTCPILLKKSVLKSMVPFEIDKIQRNVEIFGASPPGFFVGHFNYPSVYLGPLVPYQEFETGLNIQDYHVLDAPELWFGKKMIDIIRYRSSLVRSNFKTNVFIGQKNRKSSLSIKIKKLLETSQELSMAARPVDTETKLGKMNLSMMMDNHSLPMGPSGMTEKITITENTKIHPKVDYCVSDTDLKASEAISEHLYLKGHVPESTIKRVFSAGLLGEEKRRRIVPTRWAITAVDDIISKGLIKEIKKFPEINDYQIFETTYLDNHFKILLFPGKFIYEMNEVWAPNTLWNISLDGNNRNLQPQIMTDFEFYGGRKNYASNITGAYYAARKSVCEYLYKIKKQARVLIFREVSGGYVVPLGVWVIRETVNNAMWTSTPLILDNFNDAVNKLAENFIVDFKHWKKSSKLINYIKTQRTLDRFLI</sequence>
<comment type="caution">
    <text evidence="3">The sequence shown here is derived from an EMBL/GenBank/DDBJ whole genome shotgun (WGS) entry which is preliminary data.</text>
</comment>
<evidence type="ECO:0008006" key="4">
    <source>
        <dbReference type="Google" id="ProtNLM"/>
    </source>
</evidence>
<dbReference type="Pfam" id="PF04894">
    <property type="entry name" value="Nre_N"/>
    <property type="match status" value="1"/>
</dbReference>
<evidence type="ECO:0000313" key="3">
    <source>
        <dbReference type="EMBL" id="KKM73368.1"/>
    </source>
</evidence>
<dbReference type="InterPro" id="IPR006978">
    <property type="entry name" value="Nre_N"/>
</dbReference>
<evidence type="ECO:0000259" key="1">
    <source>
        <dbReference type="Pfam" id="PF04894"/>
    </source>
</evidence>
<feature type="domain" description="Archaeal Nre N-terminal" evidence="1">
    <location>
        <begin position="20"/>
        <end position="312"/>
    </location>
</feature>
<protein>
    <recommendedName>
        <fullName evidence="4">DNA repair protein</fullName>
    </recommendedName>
</protein>
<feature type="domain" description="Archaeal Nre C-terminal" evidence="2">
    <location>
        <begin position="333"/>
        <end position="442"/>
    </location>
</feature>
<gene>
    <name evidence="3" type="ORF">LCGC14_1411210</name>
</gene>
<dbReference type="InterPro" id="IPR006979">
    <property type="entry name" value="Nre_C"/>
</dbReference>
<name>A0A0F9JUJ8_9ZZZZ</name>
<dbReference type="AlphaFoldDB" id="A0A0F9JUJ8"/>
<organism evidence="3">
    <name type="scientific">marine sediment metagenome</name>
    <dbReference type="NCBI Taxonomy" id="412755"/>
    <lineage>
        <taxon>unclassified sequences</taxon>
        <taxon>metagenomes</taxon>
        <taxon>ecological metagenomes</taxon>
    </lineage>
</organism>
<accession>A0A0F9JUJ8</accession>
<dbReference type="PANTHER" id="PTHR38136">
    <property type="entry name" value="DNA REPAIR PROTEIN"/>
    <property type="match status" value="1"/>
</dbReference>
<dbReference type="GO" id="GO:0006281">
    <property type="term" value="P:DNA repair"/>
    <property type="evidence" value="ECO:0007669"/>
    <property type="project" value="InterPro"/>
</dbReference>
<dbReference type="Pfam" id="PF04895">
    <property type="entry name" value="Nre_C"/>
    <property type="match status" value="1"/>
</dbReference>
<reference evidence="3" key="1">
    <citation type="journal article" date="2015" name="Nature">
        <title>Complex archaea that bridge the gap between prokaryotes and eukaryotes.</title>
        <authorList>
            <person name="Spang A."/>
            <person name="Saw J.H."/>
            <person name="Jorgensen S.L."/>
            <person name="Zaremba-Niedzwiedzka K."/>
            <person name="Martijn J."/>
            <person name="Lind A.E."/>
            <person name="van Eijk R."/>
            <person name="Schleper C."/>
            <person name="Guy L."/>
            <person name="Ettema T.J."/>
        </authorList>
    </citation>
    <scope>NUCLEOTIDE SEQUENCE</scope>
</reference>
<dbReference type="HAMAP" id="MF_02096">
    <property type="entry name" value="Nre"/>
    <property type="match status" value="1"/>
</dbReference>
<dbReference type="PANTHER" id="PTHR38136:SF2">
    <property type="entry name" value="DNA REPAIR PROTEIN"/>
    <property type="match status" value="1"/>
</dbReference>
<dbReference type="InterPro" id="IPR033167">
    <property type="entry name" value="Nre"/>
</dbReference>
<evidence type="ECO:0000259" key="2">
    <source>
        <dbReference type="Pfam" id="PF04895"/>
    </source>
</evidence>
<proteinExistence type="inferred from homology"/>
<dbReference type="EMBL" id="LAZR01009312">
    <property type="protein sequence ID" value="KKM73368.1"/>
    <property type="molecule type" value="Genomic_DNA"/>
</dbReference>